<keyword evidence="3" id="KW-1185">Reference proteome</keyword>
<dbReference type="InterPro" id="IPR025736">
    <property type="entry name" value="PucR_C-HTH_dom"/>
</dbReference>
<sequence>MTIEELLEIYPTGFISESKAAGDFLSLPVDNRYFILSKEILQKTEIALLSKMFTKKNGHISIERHPWYGYLFKQVDIDIDGSFRIIHFQLQKPIDFMEKEWQNSIKEMFPLSVDFFFLTENEGLLVEPYSKSHYSLDELEGIFLTLDTDFDSSTIAFIGKFFSTKDEFIKLFHEEQQIFHEELSYIKGKSAFSLTDVALHYFTKESLKKSSLVQNFSKQLTLNDDMKEIIHALWHNQGNISSTAKALFMHRNTLQYRLEKFYEQTGLSLKKMDDLIFCYLLISK</sequence>
<dbReference type="STRING" id="762845.BCR26_12540"/>
<proteinExistence type="predicted"/>
<accession>A0A1E5KXN6</accession>
<organism evidence="2 3">
    <name type="scientific">Enterococcus rivorum</name>
    <dbReference type="NCBI Taxonomy" id="762845"/>
    <lineage>
        <taxon>Bacteria</taxon>
        <taxon>Bacillati</taxon>
        <taxon>Bacillota</taxon>
        <taxon>Bacilli</taxon>
        <taxon>Lactobacillales</taxon>
        <taxon>Enterococcaceae</taxon>
        <taxon>Enterococcus</taxon>
    </lineage>
</organism>
<dbReference type="Pfam" id="PF13556">
    <property type="entry name" value="HTH_30"/>
    <property type="match status" value="1"/>
</dbReference>
<evidence type="ECO:0000259" key="1">
    <source>
        <dbReference type="Pfam" id="PF13556"/>
    </source>
</evidence>
<name>A0A1E5KXN6_9ENTE</name>
<dbReference type="Proteomes" id="UP000095256">
    <property type="component" value="Unassembled WGS sequence"/>
</dbReference>
<dbReference type="AlphaFoldDB" id="A0A1E5KXN6"/>
<dbReference type="PANTHER" id="PTHR33744:SF15">
    <property type="entry name" value="CARBOHYDRATE DIACID REGULATOR"/>
    <property type="match status" value="1"/>
</dbReference>
<reference evidence="2 3" key="1">
    <citation type="submission" date="2016-09" db="EMBL/GenBank/DDBJ databases">
        <authorList>
            <person name="Capua I."/>
            <person name="De Benedictis P."/>
            <person name="Joannis T."/>
            <person name="Lombin L.H."/>
            <person name="Cattoli G."/>
        </authorList>
    </citation>
    <scope>NUCLEOTIDE SEQUENCE [LARGE SCALE GENOMIC DNA]</scope>
    <source>
        <strain evidence="2 3">LMG 25899</strain>
    </source>
</reference>
<protein>
    <submittedName>
        <fullName evidence="2">Fis family transcriptional regulator</fullName>
    </submittedName>
</protein>
<feature type="domain" description="PucR C-terminal helix-turn-helix" evidence="1">
    <location>
        <begin position="230"/>
        <end position="276"/>
    </location>
</feature>
<dbReference type="InterPro" id="IPR009057">
    <property type="entry name" value="Homeodomain-like_sf"/>
</dbReference>
<dbReference type="SUPFAM" id="SSF46689">
    <property type="entry name" value="Homeodomain-like"/>
    <property type="match status" value="1"/>
</dbReference>
<dbReference type="RefSeq" id="WP_069698391.1">
    <property type="nucleotide sequence ID" value="NZ_JAGGMA010000026.1"/>
</dbReference>
<evidence type="ECO:0000313" key="3">
    <source>
        <dbReference type="Proteomes" id="UP000095256"/>
    </source>
</evidence>
<gene>
    <name evidence="2" type="ORF">BCR26_12540</name>
</gene>
<dbReference type="InterPro" id="IPR042070">
    <property type="entry name" value="PucR_C-HTH_sf"/>
</dbReference>
<dbReference type="EMBL" id="MIEK01000018">
    <property type="protein sequence ID" value="OEH82651.1"/>
    <property type="molecule type" value="Genomic_DNA"/>
</dbReference>
<comment type="caution">
    <text evidence="2">The sequence shown here is derived from an EMBL/GenBank/DDBJ whole genome shotgun (WGS) entry which is preliminary data.</text>
</comment>
<dbReference type="OrthoDB" id="9792148at2"/>
<dbReference type="Gene3D" id="1.10.10.2840">
    <property type="entry name" value="PucR C-terminal helix-turn-helix domain"/>
    <property type="match status" value="1"/>
</dbReference>
<evidence type="ECO:0000313" key="2">
    <source>
        <dbReference type="EMBL" id="OEH82651.1"/>
    </source>
</evidence>
<dbReference type="InterPro" id="IPR051448">
    <property type="entry name" value="CdaR-like_regulators"/>
</dbReference>
<dbReference type="PANTHER" id="PTHR33744">
    <property type="entry name" value="CARBOHYDRATE DIACID REGULATOR"/>
    <property type="match status" value="1"/>
</dbReference>